<dbReference type="SUPFAM" id="SSF46785">
    <property type="entry name" value="Winged helix' DNA-binding domain"/>
    <property type="match status" value="1"/>
</dbReference>
<dbReference type="InterPro" id="IPR036388">
    <property type="entry name" value="WH-like_DNA-bd_sf"/>
</dbReference>
<dbReference type="Proteomes" id="UP001336020">
    <property type="component" value="Unassembled WGS sequence"/>
</dbReference>
<dbReference type="Gene3D" id="1.10.10.10">
    <property type="entry name" value="Winged helix-like DNA-binding domain superfamily/Winged helix DNA-binding domain"/>
    <property type="match status" value="1"/>
</dbReference>
<evidence type="ECO:0000313" key="6">
    <source>
        <dbReference type="EMBL" id="MEE2060186.1"/>
    </source>
</evidence>
<organism evidence="6 7">
    <name type="scientific">Rhodococcus artemisiae</name>
    <dbReference type="NCBI Taxonomy" id="714159"/>
    <lineage>
        <taxon>Bacteria</taxon>
        <taxon>Bacillati</taxon>
        <taxon>Actinomycetota</taxon>
        <taxon>Actinomycetes</taxon>
        <taxon>Mycobacteriales</taxon>
        <taxon>Nocardiaceae</taxon>
        <taxon>Rhodococcus</taxon>
    </lineage>
</organism>
<dbReference type="InterPro" id="IPR005471">
    <property type="entry name" value="Tscrpt_reg_IclR_N"/>
</dbReference>
<dbReference type="InterPro" id="IPR011991">
    <property type="entry name" value="ArsR-like_HTH"/>
</dbReference>
<dbReference type="Pfam" id="PF09339">
    <property type="entry name" value="HTH_IclR"/>
    <property type="match status" value="1"/>
</dbReference>
<evidence type="ECO:0000259" key="4">
    <source>
        <dbReference type="PROSITE" id="PS51077"/>
    </source>
</evidence>
<sequence>MTSGAQGQLVGRVAVLLRAVSAHEPAGVSTSDLARETDLARPTVHRLLATLADEGLVDRHRDNGRWTLGPELYLLGSLAAARYDIAELAGDVLRDLARETGESAYLSARRGDETVCLAVEEGSFPLRSHVLHVGIRFPLGVASAGLAILSHLPDRDIDAYLSRTDLSTEWGPDHARDDIDKRIAATRLAGYSVNPALIVEGSWGMGAAVFDQRDTPTWALSITGVESRFRDDRRNGLGKSLLNQAHRLTQLLRRRPQSRS</sequence>
<name>A0ABU7LF50_9NOCA</name>
<dbReference type="InterPro" id="IPR029016">
    <property type="entry name" value="GAF-like_dom_sf"/>
</dbReference>
<dbReference type="SUPFAM" id="SSF55781">
    <property type="entry name" value="GAF domain-like"/>
    <property type="match status" value="1"/>
</dbReference>
<dbReference type="InterPro" id="IPR050707">
    <property type="entry name" value="HTH_MetabolicPath_Reg"/>
</dbReference>
<feature type="domain" description="IclR-ED" evidence="5">
    <location>
        <begin position="71"/>
        <end position="254"/>
    </location>
</feature>
<evidence type="ECO:0000256" key="1">
    <source>
        <dbReference type="ARBA" id="ARBA00023015"/>
    </source>
</evidence>
<proteinExistence type="predicted"/>
<evidence type="ECO:0000256" key="2">
    <source>
        <dbReference type="ARBA" id="ARBA00023125"/>
    </source>
</evidence>
<dbReference type="EMBL" id="JAUTXY010000011">
    <property type="protein sequence ID" value="MEE2060186.1"/>
    <property type="molecule type" value="Genomic_DNA"/>
</dbReference>
<reference evidence="6 7" key="1">
    <citation type="submission" date="2023-07" db="EMBL/GenBank/DDBJ databases">
        <authorList>
            <person name="Girao M."/>
            <person name="Carvalho M.F."/>
        </authorList>
    </citation>
    <scope>NUCLEOTIDE SEQUENCE [LARGE SCALE GENOMIC DNA]</scope>
    <source>
        <strain evidence="6 7">YIM65754</strain>
    </source>
</reference>
<protein>
    <submittedName>
        <fullName evidence="6">IclR family transcriptional regulator</fullName>
    </submittedName>
</protein>
<dbReference type="CDD" id="cd00090">
    <property type="entry name" value="HTH_ARSR"/>
    <property type="match status" value="1"/>
</dbReference>
<evidence type="ECO:0000313" key="7">
    <source>
        <dbReference type="Proteomes" id="UP001336020"/>
    </source>
</evidence>
<dbReference type="PROSITE" id="PS51078">
    <property type="entry name" value="ICLR_ED"/>
    <property type="match status" value="1"/>
</dbReference>
<keyword evidence="2" id="KW-0238">DNA-binding</keyword>
<keyword evidence="7" id="KW-1185">Reference proteome</keyword>
<dbReference type="PROSITE" id="PS51077">
    <property type="entry name" value="HTH_ICLR"/>
    <property type="match status" value="1"/>
</dbReference>
<gene>
    <name evidence="6" type="ORF">Q7514_21945</name>
</gene>
<dbReference type="PANTHER" id="PTHR30136">
    <property type="entry name" value="HELIX-TURN-HELIX TRANSCRIPTIONAL REGULATOR, ICLR FAMILY"/>
    <property type="match status" value="1"/>
</dbReference>
<evidence type="ECO:0000256" key="3">
    <source>
        <dbReference type="ARBA" id="ARBA00023163"/>
    </source>
</evidence>
<evidence type="ECO:0000259" key="5">
    <source>
        <dbReference type="PROSITE" id="PS51078"/>
    </source>
</evidence>
<keyword evidence="3" id="KW-0804">Transcription</keyword>
<accession>A0ABU7LF50</accession>
<dbReference type="PANTHER" id="PTHR30136:SF35">
    <property type="entry name" value="HTH-TYPE TRANSCRIPTIONAL REGULATOR RV1719"/>
    <property type="match status" value="1"/>
</dbReference>
<dbReference type="InterPro" id="IPR014757">
    <property type="entry name" value="Tscrpt_reg_IclR_C"/>
</dbReference>
<dbReference type="SMART" id="SM00346">
    <property type="entry name" value="HTH_ICLR"/>
    <property type="match status" value="1"/>
</dbReference>
<dbReference type="InterPro" id="IPR036390">
    <property type="entry name" value="WH_DNA-bd_sf"/>
</dbReference>
<comment type="caution">
    <text evidence="6">The sequence shown here is derived from an EMBL/GenBank/DDBJ whole genome shotgun (WGS) entry which is preliminary data.</text>
</comment>
<dbReference type="RefSeq" id="WP_330135374.1">
    <property type="nucleotide sequence ID" value="NZ_JAUTXY010000011.1"/>
</dbReference>
<feature type="domain" description="HTH iclR-type" evidence="4">
    <location>
        <begin position="7"/>
        <end position="70"/>
    </location>
</feature>
<dbReference type="Pfam" id="PF01614">
    <property type="entry name" value="IclR_C"/>
    <property type="match status" value="1"/>
</dbReference>
<keyword evidence="1" id="KW-0805">Transcription regulation</keyword>
<dbReference type="Gene3D" id="3.30.450.40">
    <property type="match status" value="1"/>
</dbReference>